<dbReference type="PROSITE" id="PS51257">
    <property type="entry name" value="PROKAR_LIPOPROTEIN"/>
    <property type="match status" value="1"/>
</dbReference>
<keyword evidence="3" id="KW-1185">Reference proteome</keyword>
<gene>
    <name evidence="2" type="ORF">CP980_03485</name>
</gene>
<dbReference type="Proteomes" id="UP000325563">
    <property type="component" value="Chromosome"/>
</dbReference>
<feature type="compositionally biased region" description="Basic and acidic residues" evidence="1">
    <location>
        <begin position="309"/>
        <end position="319"/>
    </location>
</feature>
<dbReference type="AlphaFoldDB" id="A0A5J6J5W5"/>
<feature type="region of interest" description="Disordered" evidence="1">
    <location>
        <begin position="309"/>
        <end position="331"/>
    </location>
</feature>
<dbReference type="EMBL" id="CP023692">
    <property type="protein sequence ID" value="QEV44254.1"/>
    <property type="molecule type" value="Genomic_DNA"/>
</dbReference>
<feature type="region of interest" description="Disordered" evidence="1">
    <location>
        <begin position="34"/>
        <end position="55"/>
    </location>
</feature>
<evidence type="ECO:0000256" key="1">
    <source>
        <dbReference type="SAM" id="MobiDB-lite"/>
    </source>
</evidence>
<organism evidence="2 3">
    <name type="scientific">Streptomyces vinaceus</name>
    <dbReference type="NCBI Taxonomy" id="1960"/>
    <lineage>
        <taxon>Bacteria</taxon>
        <taxon>Bacillati</taxon>
        <taxon>Actinomycetota</taxon>
        <taxon>Actinomycetes</taxon>
        <taxon>Kitasatosporales</taxon>
        <taxon>Streptomycetaceae</taxon>
        <taxon>Streptomyces</taxon>
    </lineage>
</organism>
<dbReference type="RefSeq" id="WP_150492582.1">
    <property type="nucleotide sequence ID" value="NZ_BNBW01000001.1"/>
</dbReference>
<protein>
    <recommendedName>
        <fullName evidence="4">Lipoprotein</fullName>
    </recommendedName>
</protein>
<evidence type="ECO:0008006" key="4">
    <source>
        <dbReference type="Google" id="ProtNLM"/>
    </source>
</evidence>
<proteinExistence type="predicted"/>
<evidence type="ECO:0000313" key="2">
    <source>
        <dbReference type="EMBL" id="QEV44254.1"/>
    </source>
</evidence>
<name>A0A5J6J5W5_STRVI</name>
<reference evidence="2 3" key="1">
    <citation type="submission" date="2017-09" db="EMBL/GenBank/DDBJ databases">
        <authorList>
            <person name="Lee N."/>
            <person name="Cho B.-K."/>
        </authorList>
    </citation>
    <scope>NUCLEOTIDE SEQUENCE [LARGE SCALE GENOMIC DNA]</scope>
    <source>
        <strain evidence="2 3">ATCC 27476</strain>
    </source>
</reference>
<evidence type="ECO:0000313" key="3">
    <source>
        <dbReference type="Proteomes" id="UP000325563"/>
    </source>
</evidence>
<feature type="compositionally biased region" description="Polar residues" evidence="1">
    <location>
        <begin position="322"/>
        <end position="331"/>
    </location>
</feature>
<dbReference type="KEGG" id="svn:CP980_03485"/>
<dbReference type="GeneID" id="95609625"/>
<accession>A0A5J6J5W5</accession>
<sequence>MRGQHPARAAAAAVAAFLFLGGCGPLARTAAEPSPEAAAGRAGRAAPLAPAREPSAAETRLLERAEQILISRCMDGRGFPYAVTEAPEAARSFPYGVDDVEWARAHGYGGRDERAAARAREADPNQRYFRGLSASGRAAARTALMGSAPVGLSATAPTGMTITASPEGCIADAERTLYGDLATWFRVKVVTMNLRPVRETRVHEDRQYAQAVGEWAACMRAAGRPYASPDASRQAAAHFGESMPPAEADAAEAELAVIEATCASGTALARVSKALDHTYGERLRAQHQEEIALRWRLQDGALPMARQVCEEHGSEEHGKTPNPRTSGGSHA</sequence>